<dbReference type="SUPFAM" id="SSF47823">
    <property type="entry name" value="lambda integrase-like, N-terminal domain"/>
    <property type="match status" value="1"/>
</dbReference>
<dbReference type="Gene3D" id="1.10.150.130">
    <property type="match status" value="1"/>
</dbReference>
<reference evidence="5 6" key="1">
    <citation type="submission" date="2022-09" db="EMBL/GenBank/DDBJ databases">
        <title>The outer-membrane cytochrome OmcA is essential for infection of Shewanella oneidensis by a zebrafish-associated bacteriophage.</title>
        <authorList>
            <person name="Grenfell A.W."/>
            <person name="Intile P."/>
            <person name="Mcfarlane J."/>
            <person name="Leung D."/>
            <person name="Abdalla K."/>
            <person name="Wold M."/>
            <person name="Kees E."/>
            <person name="Gralnick J."/>
        </authorList>
    </citation>
    <scope>NUCLEOTIDE SEQUENCE [LARGE SCALE GENOMIC DNA]</scope>
    <source>
        <strain evidence="5 6">NF-5</strain>
    </source>
</reference>
<keyword evidence="6" id="KW-1185">Reference proteome</keyword>
<dbReference type="InterPro" id="IPR013762">
    <property type="entry name" value="Integrase-like_cat_sf"/>
</dbReference>
<evidence type="ECO:0000313" key="6">
    <source>
        <dbReference type="Proteomes" id="UP001159075"/>
    </source>
</evidence>
<keyword evidence="1" id="KW-0229">DNA integration</keyword>
<gene>
    <name evidence="5" type="ORF">ODY93_13685</name>
</gene>
<dbReference type="SUPFAM" id="SSF56349">
    <property type="entry name" value="DNA breaking-rejoining enzymes"/>
    <property type="match status" value="1"/>
</dbReference>
<evidence type="ECO:0000256" key="2">
    <source>
        <dbReference type="ARBA" id="ARBA00023125"/>
    </source>
</evidence>
<dbReference type="PANTHER" id="PTHR30349">
    <property type="entry name" value="PHAGE INTEGRASE-RELATED"/>
    <property type="match status" value="1"/>
</dbReference>
<keyword evidence="3" id="KW-0233">DNA recombination</keyword>
<accession>A0ABT6UDS7</accession>
<dbReference type="Proteomes" id="UP001159075">
    <property type="component" value="Unassembled WGS sequence"/>
</dbReference>
<dbReference type="PANTHER" id="PTHR30349:SF90">
    <property type="entry name" value="TYROSINE RECOMBINASE XERD"/>
    <property type="match status" value="1"/>
</dbReference>
<sequence length="372" mass="41999">MNKINGLIENGSTLIRDRVSASNEYHSEAYYPSEILADLAKADYFRQNNRSQNTLRMYKRYWKKFVSYCAGELAVNSTNFPVSHLPADPNVVAAFLAYLSRNLEFDNSLSKGKSLTPSNSTYNGVVAAINYVHNQAGYLSPTTHIKVKETLRGLLRSPDRKLARNRKSALVNPYLVKLISYLDSIDQTLTTKRNRAILLLGRQGGFRRSELASLKVNDLTFRPDALIVQLRFHKTSKDGSNAHTKVLPVGEEFSCVDAVADWIESAKIESGHLFRSFKRTGDLKPYIELNDYPDDELPLKKNTGYLHGNDIYRIVKKVIKDAGLTMPKQFGAHSLRSGLVTQMFIDNKQSAQIKKRSGHKTSAMLDEYNQVE</sequence>
<proteinExistence type="predicted"/>
<protein>
    <submittedName>
        <fullName evidence="5">Tyrosine-type recombinase/integrase</fullName>
    </submittedName>
</protein>
<keyword evidence="2" id="KW-0238">DNA-binding</keyword>
<dbReference type="InterPro" id="IPR010998">
    <property type="entry name" value="Integrase_recombinase_N"/>
</dbReference>
<dbReference type="InterPro" id="IPR050090">
    <property type="entry name" value="Tyrosine_recombinase_XerCD"/>
</dbReference>
<dbReference type="InterPro" id="IPR011010">
    <property type="entry name" value="DNA_brk_join_enz"/>
</dbReference>
<feature type="domain" description="Tyr recombinase" evidence="4">
    <location>
        <begin position="164"/>
        <end position="372"/>
    </location>
</feature>
<dbReference type="EMBL" id="JAOTLW010000013">
    <property type="protein sequence ID" value="MDI5832626.1"/>
    <property type="molecule type" value="Genomic_DNA"/>
</dbReference>
<evidence type="ECO:0000256" key="1">
    <source>
        <dbReference type="ARBA" id="ARBA00022908"/>
    </source>
</evidence>
<evidence type="ECO:0000256" key="3">
    <source>
        <dbReference type="ARBA" id="ARBA00023172"/>
    </source>
</evidence>
<organism evidence="5 6">
    <name type="scientific">Shewanella xiamenensis</name>
    <dbReference type="NCBI Taxonomy" id="332186"/>
    <lineage>
        <taxon>Bacteria</taxon>
        <taxon>Pseudomonadati</taxon>
        <taxon>Pseudomonadota</taxon>
        <taxon>Gammaproteobacteria</taxon>
        <taxon>Alteromonadales</taxon>
        <taxon>Shewanellaceae</taxon>
        <taxon>Shewanella</taxon>
    </lineage>
</organism>
<dbReference type="PROSITE" id="PS51898">
    <property type="entry name" value="TYR_RECOMBINASE"/>
    <property type="match status" value="1"/>
</dbReference>
<dbReference type="InterPro" id="IPR002104">
    <property type="entry name" value="Integrase_catalytic"/>
</dbReference>
<evidence type="ECO:0000313" key="5">
    <source>
        <dbReference type="EMBL" id="MDI5832626.1"/>
    </source>
</evidence>
<name>A0ABT6UDS7_9GAMM</name>
<comment type="caution">
    <text evidence="5">The sequence shown here is derived from an EMBL/GenBank/DDBJ whole genome shotgun (WGS) entry which is preliminary data.</text>
</comment>
<dbReference type="RefSeq" id="WP_282679597.1">
    <property type="nucleotide sequence ID" value="NZ_CP106875.1"/>
</dbReference>
<dbReference type="Gene3D" id="1.10.443.10">
    <property type="entry name" value="Intergrase catalytic core"/>
    <property type="match status" value="1"/>
</dbReference>
<evidence type="ECO:0000259" key="4">
    <source>
        <dbReference type="PROSITE" id="PS51898"/>
    </source>
</evidence>
<dbReference type="Pfam" id="PF00589">
    <property type="entry name" value="Phage_integrase"/>
    <property type="match status" value="1"/>
</dbReference>